<dbReference type="Proteomes" id="UP000482487">
    <property type="component" value="Unassembled WGS sequence"/>
</dbReference>
<organism evidence="2 3">
    <name type="scientific">Solidesulfovibrio aerotolerans</name>
    <dbReference type="NCBI Taxonomy" id="295255"/>
    <lineage>
        <taxon>Bacteria</taxon>
        <taxon>Pseudomonadati</taxon>
        <taxon>Thermodesulfobacteriota</taxon>
        <taxon>Desulfovibrionia</taxon>
        <taxon>Desulfovibrionales</taxon>
        <taxon>Desulfovibrionaceae</taxon>
        <taxon>Solidesulfovibrio</taxon>
    </lineage>
</organism>
<accession>A0A7C9IPE4</accession>
<comment type="caution">
    <text evidence="2">The sequence shown here is derived from an EMBL/GenBank/DDBJ whole genome shotgun (WGS) entry which is preliminary data.</text>
</comment>
<protein>
    <submittedName>
        <fullName evidence="2">Uncharacterized protein</fullName>
    </submittedName>
</protein>
<proteinExistence type="predicted"/>
<evidence type="ECO:0000313" key="3">
    <source>
        <dbReference type="Proteomes" id="UP000482487"/>
    </source>
</evidence>
<feature type="chain" id="PRO_5029001444" evidence="1">
    <location>
        <begin position="31"/>
        <end position="214"/>
    </location>
</feature>
<name>A0A7C9IPE4_9BACT</name>
<reference evidence="2 3" key="1">
    <citation type="submission" date="2020-01" db="EMBL/GenBank/DDBJ databases">
        <title>Genome sequence of Desulfovibrio aerotolerans DSM 16695(T).</title>
        <authorList>
            <person name="Karnachuk O."/>
            <person name="Avakyan M."/>
            <person name="Mardanov A."/>
            <person name="Kadnikov V."/>
            <person name="Ravin N."/>
        </authorList>
    </citation>
    <scope>NUCLEOTIDE SEQUENCE [LARGE SCALE GENOMIC DNA]</scope>
    <source>
        <strain evidence="2 3">DSM 16695</strain>
    </source>
</reference>
<evidence type="ECO:0000313" key="2">
    <source>
        <dbReference type="EMBL" id="MYL84019.1"/>
    </source>
</evidence>
<keyword evidence="3" id="KW-1185">Reference proteome</keyword>
<sequence length="214" mass="23086">MRLESVGAGRLVVAVVLGLSLLAMARAAQAAQGPDSLAGIRLGQTVESQAGKLVPTDADRAYHRPYLGVMPVAAFKGFRSGYVDYGLCAAQGRVVRIKMNYADDSLAFFNRILEALKKRYGEPKEWRGNAFGTLRTWKWSLKSKDGLSVSLILMHYAGEDGAFTDGNSIRIAATDLVREEEACHAAKGDGKKSAATSENGADIDALGFDWFLPQ</sequence>
<keyword evidence="1" id="KW-0732">Signal</keyword>
<evidence type="ECO:0000256" key="1">
    <source>
        <dbReference type="SAM" id="SignalP"/>
    </source>
</evidence>
<dbReference type="AlphaFoldDB" id="A0A7C9IPE4"/>
<dbReference type="EMBL" id="WVUD01000023">
    <property type="protein sequence ID" value="MYL84019.1"/>
    <property type="molecule type" value="Genomic_DNA"/>
</dbReference>
<feature type="signal peptide" evidence="1">
    <location>
        <begin position="1"/>
        <end position="30"/>
    </location>
</feature>
<dbReference type="RefSeq" id="WP_160961662.1">
    <property type="nucleotide sequence ID" value="NZ_WVUD01000023.1"/>
</dbReference>
<gene>
    <name evidence="2" type="ORF">GTA51_12850</name>
</gene>
<dbReference type="OrthoDB" id="5456013at2"/>